<organism evidence="2 3">
    <name type="scientific">Arenibacter palladensis</name>
    <dbReference type="NCBI Taxonomy" id="237373"/>
    <lineage>
        <taxon>Bacteria</taxon>
        <taxon>Pseudomonadati</taxon>
        <taxon>Bacteroidota</taxon>
        <taxon>Flavobacteriia</taxon>
        <taxon>Flavobacteriales</taxon>
        <taxon>Flavobacteriaceae</taxon>
        <taxon>Arenibacter</taxon>
    </lineage>
</organism>
<dbReference type="GO" id="GO:0016853">
    <property type="term" value="F:isomerase activity"/>
    <property type="evidence" value="ECO:0007669"/>
    <property type="project" value="UniProtKB-KW"/>
</dbReference>
<dbReference type="Gene3D" id="3.20.20.150">
    <property type="entry name" value="Divalent-metal-dependent TIM barrel enzymes"/>
    <property type="match status" value="1"/>
</dbReference>
<keyword evidence="2" id="KW-0413">Isomerase</keyword>
<gene>
    <name evidence="2" type="ORF">SAMN03080594_106193</name>
</gene>
<dbReference type="RefSeq" id="WP_072863573.1">
    <property type="nucleotide sequence ID" value="NZ_FQUX01000006.1"/>
</dbReference>
<dbReference type="InterPro" id="IPR050312">
    <property type="entry name" value="IolE/XylAMocC-like"/>
</dbReference>
<dbReference type="PANTHER" id="PTHR12110">
    <property type="entry name" value="HYDROXYPYRUVATE ISOMERASE"/>
    <property type="match status" value="1"/>
</dbReference>
<evidence type="ECO:0000313" key="2">
    <source>
        <dbReference type="EMBL" id="SHF69035.1"/>
    </source>
</evidence>
<accession>A0A1M5DQ46</accession>
<keyword evidence="3" id="KW-1185">Reference proteome</keyword>
<dbReference type="SUPFAM" id="SSF51658">
    <property type="entry name" value="Xylose isomerase-like"/>
    <property type="match status" value="1"/>
</dbReference>
<dbReference type="Proteomes" id="UP000184406">
    <property type="component" value="Unassembled WGS sequence"/>
</dbReference>
<name>A0A1M5DQ46_9FLAO</name>
<dbReference type="InterPro" id="IPR013022">
    <property type="entry name" value="Xyl_isomerase-like_TIM-brl"/>
</dbReference>
<dbReference type="InterPro" id="IPR036237">
    <property type="entry name" value="Xyl_isomerase-like_sf"/>
</dbReference>
<sequence>MKKLQLLGLFLITMIFFGTTNVSAQEVGLQLYSLRNQFKEDIPSTLKLINDWGITVLEGGDSYGMPEEEFKGLLAKNNLKVVSIGAGYNDLANAPEQVVKKAKSYGATYVMCAWIPHDGNNFDIVDTKKAVEVFNRAGKILKDNGLKLAYHAHGFEFRPYKDGTLFDYMAENAKYFDFEMDVYWVHHGGEDPLKLLRKYPSKFILLHLKDMEKGTKKDNTGHADVETNVVLGTGEVDIAGVVAEAKKMGIKYMFIEDECSRVVEQVPKSLRYLEGLK</sequence>
<feature type="domain" description="Xylose isomerase-like TIM barrel" evidence="1">
    <location>
        <begin position="48"/>
        <end position="273"/>
    </location>
</feature>
<dbReference type="AlphaFoldDB" id="A0A1M5DQ46"/>
<dbReference type="Pfam" id="PF01261">
    <property type="entry name" value="AP_endonuc_2"/>
    <property type="match status" value="1"/>
</dbReference>
<evidence type="ECO:0000313" key="3">
    <source>
        <dbReference type="Proteomes" id="UP000184406"/>
    </source>
</evidence>
<dbReference type="PANTHER" id="PTHR12110:SF41">
    <property type="entry name" value="INOSOSE DEHYDRATASE"/>
    <property type="match status" value="1"/>
</dbReference>
<reference evidence="3" key="1">
    <citation type="submission" date="2016-11" db="EMBL/GenBank/DDBJ databases">
        <authorList>
            <person name="Varghese N."/>
            <person name="Submissions S."/>
        </authorList>
    </citation>
    <scope>NUCLEOTIDE SEQUENCE [LARGE SCALE GENOMIC DNA]</scope>
    <source>
        <strain evidence="3">DSM 17539</strain>
    </source>
</reference>
<dbReference type="EMBL" id="FQUX01000006">
    <property type="protein sequence ID" value="SHF69035.1"/>
    <property type="molecule type" value="Genomic_DNA"/>
</dbReference>
<protein>
    <submittedName>
        <fullName evidence="2">Sugar phosphate isomerase/epimerase</fullName>
    </submittedName>
</protein>
<proteinExistence type="predicted"/>
<evidence type="ECO:0000259" key="1">
    <source>
        <dbReference type="Pfam" id="PF01261"/>
    </source>
</evidence>
<dbReference type="OrthoDB" id="9798407at2"/>